<gene>
    <name evidence="2" type="ORF">WISP_72466</name>
</gene>
<protein>
    <submittedName>
        <fullName evidence="2">Uncharacterized protein</fullName>
    </submittedName>
</protein>
<evidence type="ECO:0000313" key="2">
    <source>
        <dbReference type="EMBL" id="KAJ7416331.1"/>
    </source>
</evidence>
<feature type="region of interest" description="Disordered" evidence="1">
    <location>
        <begin position="1"/>
        <end position="23"/>
    </location>
</feature>
<sequence length="170" mass="18898">MAGARTWQSSALTDGHSLVAPEQRIQNRSDDIEWMDVTVPSPNEPIVKMQVQVSASRGRKPFGKTLELAPAKLVMISLPTRRRKTRHKDFSPKSCISRLTSVLTSPATKPDHCWEGQAMDCGREGEQEFLNWGFLKSFWDDETGLCLTSDGKFFGGLSRDPEMLGNAGKS</sequence>
<proteinExistence type="predicted"/>
<feature type="compositionally biased region" description="Polar residues" evidence="1">
    <location>
        <begin position="1"/>
        <end position="12"/>
    </location>
</feature>
<dbReference type="EMBL" id="WHWB01033841">
    <property type="protein sequence ID" value="KAJ7416331.1"/>
    <property type="molecule type" value="Genomic_DNA"/>
</dbReference>
<evidence type="ECO:0000313" key="3">
    <source>
        <dbReference type="Proteomes" id="UP001145742"/>
    </source>
</evidence>
<name>A0ABQ9D7U9_9PASS</name>
<evidence type="ECO:0000256" key="1">
    <source>
        <dbReference type="SAM" id="MobiDB-lite"/>
    </source>
</evidence>
<keyword evidence="3" id="KW-1185">Reference proteome</keyword>
<accession>A0ABQ9D7U9</accession>
<comment type="caution">
    <text evidence="2">The sequence shown here is derived from an EMBL/GenBank/DDBJ whole genome shotgun (WGS) entry which is preliminary data.</text>
</comment>
<dbReference type="Proteomes" id="UP001145742">
    <property type="component" value="Unassembled WGS sequence"/>
</dbReference>
<reference evidence="2" key="1">
    <citation type="submission" date="2019-10" db="EMBL/GenBank/DDBJ databases">
        <authorList>
            <person name="Soares A.E.R."/>
            <person name="Aleixo A."/>
            <person name="Schneider P."/>
            <person name="Miyaki C.Y."/>
            <person name="Schneider M.P."/>
            <person name="Mello C."/>
            <person name="Vasconcelos A.T.R."/>
        </authorList>
    </citation>
    <scope>NUCLEOTIDE SEQUENCE</scope>
    <source>
        <tissue evidence="2">Muscle</tissue>
    </source>
</reference>
<organism evidence="2 3">
    <name type="scientific">Willisornis vidua</name>
    <name type="common">Xingu scale-backed antbird</name>
    <dbReference type="NCBI Taxonomy" id="1566151"/>
    <lineage>
        <taxon>Eukaryota</taxon>
        <taxon>Metazoa</taxon>
        <taxon>Chordata</taxon>
        <taxon>Craniata</taxon>
        <taxon>Vertebrata</taxon>
        <taxon>Euteleostomi</taxon>
        <taxon>Archelosauria</taxon>
        <taxon>Archosauria</taxon>
        <taxon>Dinosauria</taxon>
        <taxon>Saurischia</taxon>
        <taxon>Theropoda</taxon>
        <taxon>Coelurosauria</taxon>
        <taxon>Aves</taxon>
        <taxon>Neognathae</taxon>
        <taxon>Neoaves</taxon>
        <taxon>Telluraves</taxon>
        <taxon>Australaves</taxon>
        <taxon>Passeriformes</taxon>
        <taxon>Thamnophilidae</taxon>
        <taxon>Willisornis</taxon>
    </lineage>
</organism>